<evidence type="ECO:0000256" key="1">
    <source>
        <dbReference type="SAM" id="MobiDB-lite"/>
    </source>
</evidence>
<sequence length="487" mass="57310">MDKRDQMENSFFDPERPGSIFIAIDRYHHYTPLPGNSLRFVEGNQREITDAAFHKFLSDNVNGVKSCTYVPDVEMVRYDLNWMRDVPSPDTHMPLDKYIRQELLPYLQRSFQYPSRQISLSDAVYCSRYKGDTDCSILKKYFVQEADYMSFRRSQDERQKIYRGEANFRTPLKVVENDFGYLIFSGNEIGKEGFRECLQHIIDHYFDPHYDIGHLGVYEYPYVTEELAAHIDASYRIDHARQLNNSFEFQRENHVPQSKLPDKFINGLTPLFYSSMETTADGFMELADKFHFDPDVRAQIIPSNRDIYRLLTVMKNGYMNIHEQPFTYFKELLPVARKLERITQVRSAADFDRREFKQASMEIREAADSILKRDFDVRGHRSLKNMLDDPMVEFTVGNRRLNDVQKSVLSSGYALYIPENNREAVRHLQYCMADFGQNRMKNSSEPFPVKTYTLKEGLLHPLPTDINKKPRAVKKPENPKRHTNRLK</sequence>
<organism evidence="2 3">
    <name type="scientific">Bacteroides thetaiotaomicron</name>
    <dbReference type="NCBI Taxonomy" id="818"/>
    <lineage>
        <taxon>Bacteria</taxon>
        <taxon>Pseudomonadati</taxon>
        <taxon>Bacteroidota</taxon>
        <taxon>Bacteroidia</taxon>
        <taxon>Bacteroidales</taxon>
        <taxon>Bacteroidaceae</taxon>
        <taxon>Bacteroides</taxon>
    </lineage>
</organism>
<evidence type="ECO:0000313" key="2">
    <source>
        <dbReference type="EMBL" id="KAB4453611.1"/>
    </source>
</evidence>
<accession>A0A7J5JQA4</accession>
<proteinExistence type="predicted"/>
<dbReference type="EMBL" id="WCSB01000005">
    <property type="protein sequence ID" value="KAB4453611.1"/>
    <property type="molecule type" value="Genomic_DNA"/>
</dbReference>
<comment type="caution">
    <text evidence="2">The sequence shown here is derived from an EMBL/GenBank/DDBJ whole genome shotgun (WGS) entry which is preliminary data.</text>
</comment>
<evidence type="ECO:0000313" key="3">
    <source>
        <dbReference type="Proteomes" id="UP000460317"/>
    </source>
</evidence>
<dbReference type="RefSeq" id="WP_130041474.1">
    <property type="nucleotide sequence ID" value="NZ_RCXW01000005.1"/>
</dbReference>
<dbReference type="InterPro" id="IPR046110">
    <property type="entry name" value="DUF6047"/>
</dbReference>
<dbReference type="AlphaFoldDB" id="A0A7J5JQA4"/>
<dbReference type="Proteomes" id="UP000460317">
    <property type="component" value="Unassembled WGS sequence"/>
</dbReference>
<dbReference type="Pfam" id="PF19513">
    <property type="entry name" value="DUF6047"/>
    <property type="match status" value="1"/>
</dbReference>
<protein>
    <submittedName>
        <fullName evidence="2">Uncharacterized protein</fullName>
    </submittedName>
</protein>
<gene>
    <name evidence="2" type="ORF">GAN93_07760</name>
</gene>
<name>A0A7J5JQA4_BACT4</name>
<reference evidence="2 3" key="1">
    <citation type="journal article" date="2019" name="Nat. Med.">
        <title>A library of human gut bacterial isolates paired with longitudinal multiomics data enables mechanistic microbiome research.</title>
        <authorList>
            <person name="Poyet M."/>
            <person name="Groussin M."/>
            <person name="Gibbons S.M."/>
            <person name="Avila-Pacheco J."/>
            <person name="Jiang X."/>
            <person name="Kearney S.M."/>
            <person name="Perrotta A.R."/>
            <person name="Berdy B."/>
            <person name="Zhao S."/>
            <person name="Lieberman T.D."/>
            <person name="Swanson P.K."/>
            <person name="Smith M."/>
            <person name="Roesemann S."/>
            <person name="Alexander J.E."/>
            <person name="Rich S.A."/>
            <person name="Livny J."/>
            <person name="Vlamakis H."/>
            <person name="Clish C."/>
            <person name="Bullock K."/>
            <person name="Deik A."/>
            <person name="Scott J."/>
            <person name="Pierce K.A."/>
            <person name="Xavier R.J."/>
            <person name="Alm E.J."/>
        </authorList>
    </citation>
    <scope>NUCLEOTIDE SEQUENCE [LARGE SCALE GENOMIC DNA]</scope>
    <source>
        <strain evidence="2 3">BIOML-A165</strain>
    </source>
</reference>
<feature type="region of interest" description="Disordered" evidence="1">
    <location>
        <begin position="460"/>
        <end position="487"/>
    </location>
</feature>